<evidence type="ECO:0000313" key="2">
    <source>
        <dbReference type="EMBL" id="EXU99312.1"/>
    </source>
</evidence>
<evidence type="ECO:0000313" key="3">
    <source>
        <dbReference type="Proteomes" id="UP000030151"/>
    </source>
</evidence>
<evidence type="ECO:0000256" key="1">
    <source>
        <dbReference type="SAM" id="MobiDB-lite"/>
    </source>
</evidence>
<dbReference type="HOGENOM" id="CLU_2606539_0_0_1"/>
<dbReference type="EMBL" id="JELW01000019">
    <property type="protein sequence ID" value="EXU99312.1"/>
    <property type="molecule type" value="Genomic_DNA"/>
</dbReference>
<comment type="caution">
    <text evidence="2">The sequence shown here is derived from an EMBL/GenBank/DDBJ whole genome shotgun (WGS) entry which is preliminary data.</text>
</comment>
<proteinExistence type="predicted"/>
<dbReference type="Proteomes" id="UP000030151">
    <property type="component" value="Unassembled WGS sequence"/>
</dbReference>
<organism evidence="2 3">
    <name type="scientific">Metarhizium robertsii</name>
    <dbReference type="NCBI Taxonomy" id="568076"/>
    <lineage>
        <taxon>Eukaryota</taxon>
        <taxon>Fungi</taxon>
        <taxon>Dikarya</taxon>
        <taxon>Ascomycota</taxon>
        <taxon>Pezizomycotina</taxon>
        <taxon>Sordariomycetes</taxon>
        <taxon>Hypocreomycetidae</taxon>
        <taxon>Hypocreales</taxon>
        <taxon>Clavicipitaceae</taxon>
        <taxon>Metarhizium</taxon>
    </lineage>
</organism>
<sequence length="79" mass="8830">MLRCLKQQQTRSRIRTKTRANTKGYSSTCTPPSLPCQATPYAILCARPVPAPPVSYARPPCSTNRGEELNGILFYFIIK</sequence>
<gene>
    <name evidence="2" type="ORF">X797_007447</name>
</gene>
<reference evidence="2 3" key="1">
    <citation type="submission" date="2014-02" db="EMBL/GenBank/DDBJ databases">
        <title>The genome sequence of the entomopathogenic fungus Metarhizium robertsii ARSEF 2575.</title>
        <authorList>
            <person name="Giuliano Garisto Donzelli B."/>
            <person name="Roe B.A."/>
            <person name="Macmil S.L."/>
            <person name="Krasnoff S.B."/>
            <person name="Gibson D.M."/>
        </authorList>
    </citation>
    <scope>NUCLEOTIDE SEQUENCE [LARGE SCALE GENOMIC DNA]</scope>
    <source>
        <strain evidence="2 3">ARSEF 2575</strain>
    </source>
</reference>
<protein>
    <submittedName>
        <fullName evidence="2">Uncharacterized protein</fullName>
    </submittedName>
</protein>
<feature type="compositionally biased region" description="Polar residues" evidence="1">
    <location>
        <begin position="1"/>
        <end position="11"/>
    </location>
</feature>
<feature type="region of interest" description="Disordered" evidence="1">
    <location>
        <begin position="1"/>
        <end position="26"/>
    </location>
</feature>
<accession>A0A014NCD2</accession>
<name>A0A014NCD2_9HYPO</name>
<dbReference type="AlphaFoldDB" id="A0A014NCD2"/>